<evidence type="ECO:0000256" key="3">
    <source>
        <dbReference type="ARBA" id="ARBA00022483"/>
    </source>
</evidence>
<evidence type="ECO:0000256" key="1">
    <source>
        <dbReference type="ARBA" id="ARBA00009447"/>
    </source>
</evidence>
<dbReference type="OrthoDB" id="190098at2759"/>
<dbReference type="InterPro" id="IPR042532">
    <property type="entry name" value="EXOC3/Sec6_C"/>
</dbReference>
<keyword evidence="2" id="KW-0813">Transport</keyword>
<keyword evidence="6" id="KW-1185">Reference proteome</keyword>
<evidence type="ECO:0000256" key="2">
    <source>
        <dbReference type="ARBA" id="ARBA00022448"/>
    </source>
</evidence>
<name>A0A1E3PPN2_9ASCO</name>
<comment type="similarity">
    <text evidence="1">Belongs to the SEC6 family.</text>
</comment>
<keyword evidence="3" id="KW-0268">Exocytosis</keyword>
<dbReference type="Gene3D" id="1.10.357.70">
    <property type="entry name" value="Exocyst complex component Sec6, C-terminal domain"/>
    <property type="match status" value="1"/>
</dbReference>
<dbReference type="PANTHER" id="PTHR21292:SF1">
    <property type="entry name" value="EXOCYST COMPLEX COMPONENT 3"/>
    <property type="match status" value="1"/>
</dbReference>
<dbReference type="PANTHER" id="PTHR21292">
    <property type="entry name" value="EXOCYST COMPLEX COMPONENT SEC6-RELATED"/>
    <property type="match status" value="1"/>
</dbReference>
<dbReference type="Gene3D" id="1.10.357.50">
    <property type="match status" value="1"/>
</dbReference>
<dbReference type="GO" id="GO:0051601">
    <property type="term" value="P:exocyst localization"/>
    <property type="evidence" value="ECO:0007669"/>
    <property type="project" value="TreeGrafter"/>
</dbReference>
<dbReference type="AlphaFoldDB" id="A0A1E3PPN2"/>
<accession>A0A1E3PPN2</accession>
<gene>
    <name evidence="5" type="ORF">NADFUDRAFT_49825</name>
</gene>
<reference evidence="5 6" key="1">
    <citation type="journal article" date="2016" name="Proc. Natl. Acad. Sci. U.S.A.">
        <title>Comparative genomics of biotechnologically important yeasts.</title>
        <authorList>
            <person name="Riley R."/>
            <person name="Haridas S."/>
            <person name="Wolfe K.H."/>
            <person name="Lopes M.R."/>
            <person name="Hittinger C.T."/>
            <person name="Goeker M."/>
            <person name="Salamov A.A."/>
            <person name="Wisecaver J.H."/>
            <person name="Long T.M."/>
            <person name="Calvey C.H."/>
            <person name="Aerts A.L."/>
            <person name="Barry K.W."/>
            <person name="Choi C."/>
            <person name="Clum A."/>
            <person name="Coughlan A.Y."/>
            <person name="Deshpande S."/>
            <person name="Douglass A.P."/>
            <person name="Hanson S.J."/>
            <person name="Klenk H.-P."/>
            <person name="LaButti K.M."/>
            <person name="Lapidus A."/>
            <person name="Lindquist E.A."/>
            <person name="Lipzen A.M."/>
            <person name="Meier-Kolthoff J.P."/>
            <person name="Ohm R.A."/>
            <person name="Otillar R.P."/>
            <person name="Pangilinan J.L."/>
            <person name="Peng Y."/>
            <person name="Rokas A."/>
            <person name="Rosa C.A."/>
            <person name="Scheuner C."/>
            <person name="Sibirny A.A."/>
            <person name="Slot J.C."/>
            <person name="Stielow J.B."/>
            <person name="Sun H."/>
            <person name="Kurtzman C.P."/>
            <person name="Blackwell M."/>
            <person name="Grigoriev I.V."/>
            <person name="Jeffries T.W."/>
        </authorList>
    </citation>
    <scope>NUCLEOTIDE SEQUENCE [LARGE SCALE GENOMIC DNA]</scope>
    <source>
        <strain evidence="5 6">DSM 6958</strain>
    </source>
</reference>
<evidence type="ECO:0000313" key="5">
    <source>
        <dbReference type="EMBL" id="ODQ67393.1"/>
    </source>
</evidence>
<dbReference type="InterPro" id="IPR010326">
    <property type="entry name" value="EXOC3/Sec6"/>
</dbReference>
<feature type="region of interest" description="Disordered" evidence="4">
    <location>
        <begin position="527"/>
        <end position="547"/>
    </location>
</feature>
<protein>
    <submittedName>
        <fullName evidence="5">Exocyst complex component Sec6</fullName>
    </submittedName>
</protein>
<dbReference type="Proteomes" id="UP000095009">
    <property type="component" value="Unassembled WGS sequence"/>
</dbReference>
<sequence>MSWFLKYGLMTLYYTGKLVNCFSKINHNPSQVAIDLLKSNENLDDISLLKARLKREKYAIDAQLKTQVQSQNEAAFSGLDALNTSKRIVHEIKDEMMKVAQLQAGSKKSVDDFDTIKHLSEIHEGFCETQEFIDNIKTFHQKLSYVEDLIDQDCPDGSIRLESKVPNFLKIHYTLNKLWEFRDNSSYYASKSSDDTRRTITKYFSGLQGVVGKFDRLIFENIAQNLLEIIRVENYDLVVRTAKIIECERDFEKKIKFSHQFEDESSGSTGNLLTLSSASSKTLKSSLSSKQAYKQSRGYYPKFIRKVEKSIMEIFDICLSTYANDPSGLLANLDWVFNDLGLAYERMVQCVPSSWRLFDKYVEYYHLGIYGLLKEALNQEPDAATLLELLRYVKYYYEQMELLGVKKESLQPLLLDGKEQVHYKEYTTLIINKLREWMTQISTGESINFCNRTIPPEINADNVLLMPAEVDIFQMISQQLEVAADAGQGGIIVEVINECCVLLKERQARWQKIMKREVTRLLKSGERKKKNRDIESDPTNDGYYNNEDLEDVPAGLPDYLIALANSQIINASHTVAISKRMGLIVSKTRRQEISNMMDSAIEGYINLANEIVAAYLEIVFYDLIPAYKEIFTSKWYKGNSATKIIDTLRDFMNDHMDHMTDDVSMIFLNALVEEVTLKYMCALKNSGVVLKTKKSFDQIRKDIMKFYDFFEKFYSDDLPIKNVFRIFECLLDIITSPADQLIQKYRNLIENFGDAPLSFFESILKAREDMDSKTTKSIMEEIRSILLKETPNIQACTFMSRYGKF</sequence>
<evidence type="ECO:0000313" key="6">
    <source>
        <dbReference type="Proteomes" id="UP000095009"/>
    </source>
</evidence>
<dbReference type="STRING" id="857566.A0A1E3PPN2"/>
<dbReference type="GO" id="GO:0000145">
    <property type="term" value="C:exocyst"/>
    <property type="evidence" value="ECO:0007669"/>
    <property type="project" value="InterPro"/>
</dbReference>
<dbReference type="GO" id="GO:0000149">
    <property type="term" value="F:SNARE binding"/>
    <property type="evidence" value="ECO:0007669"/>
    <property type="project" value="TreeGrafter"/>
</dbReference>
<dbReference type="GO" id="GO:0006887">
    <property type="term" value="P:exocytosis"/>
    <property type="evidence" value="ECO:0007669"/>
    <property type="project" value="UniProtKB-KW"/>
</dbReference>
<proteinExistence type="inferred from homology"/>
<dbReference type="Pfam" id="PF06046">
    <property type="entry name" value="Sec6"/>
    <property type="match status" value="1"/>
</dbReference>
<evidence type="ECO:0000256" key="4">
    <source>
        <dbReference type="SAM" id="MobiDB-lite"/>
    </source>
</evidence>
<dbReference type="EMBL" id="KV454407">
    <property type="protein sequence ID" value="ODQ67393.1"/>
    <property type="molecule type" value="Genomic_DNA"/>
</dbReference>
<organism evidence="5 6">
    <name type="scientific">Nadsonia fulvescens var. elongata DSM 6958</name>
    <dbReference type="NCBI Taxonomy" id="857566"/>
    <lineage>
        <taxon>Eukaryota</taxon>
        <taxon>Fungi</taxon>
        <taxon>Dikarya</taxon>
        <taxon>Ascomycota</taxon>
        <taxon>Saccharomycotina</taxon>
        <taxon>Dipodascomycetes</taxon>
        <taxon>Dipodascales</taxon>
        <taxon>Dipodascales incertae sedis</taxon>
        <taxon>Nadsonia</taxon>
    </lineage>
</organism>